<dbReference type="GO" id="GO:0006397">
    <property type="term" value="P:mRNA processing"/>
    <property type="evidence" value="ECO:0007669"/>
    <property type="project" value="UniProtKB-KW"/>
</dbReference>
<keyword evidence="5" id="KW-0539">Nucleus</keyword>
<proteinExistence type="inferred from homology"/>
<feature type="domain" description="Pre-mRNA polyadenylation factor Fip1" evidence="7">
    <location>
        <begin position="113"/>
        <end position="154"/>
    </location>
</feature>
<dbReference type="GO" id="GO:0005847">
    <property type="term" value="C:mRNA cleavage and polyadenylation specificity factor complex"/>
    <property type="evidence" value="ECO:0007669"/>
    <property type="project" value="TreeGrafter"/>
</dbReference>
<dbReference type="PANTHER" id="PTHR13484:SF0">
    <property type="entry name" value="PRE-MRNA 3'-END-PROCESSING FACTOR FIP1"/>
    <property type="match status" value="1"/>
</dbReference>
<comment type="caution">
    <text evidence="8">The sequence shown here is derived from an EMBL/GenBank/DDBJ whole genome shotgun (WGS) entry which is preliminary data.</text>
</comment>
<reference evidence="8" key="1">
    <citation type="journal article" date="2021" name="Open Biol.">
        <title>Shared evolutionary footprints suggest mitochondrial oxidative damage underlies multiple complex I losses in fungi.</title>
        <authorList>
            <person name="Schikora-Tamarit M.A."/>
            <person name="Marcet-Houben M."/>
            <person name="Nosek J."/>
            <person name="Gabaldon T."/>
        </authorList>
    </citation>
    <scope>NUCLEOTIDE SEQUENCE</scope>
    <source>
        <strain evidence="8">CBS6075</strain>
    </source>
</reference>
<evidence type="ECO:0000256" key="3">
    <source>
        <dbReference type="ARBA" id="ARBA00017404"/>
    </source>
</evidence>
<evidence type="ECO:0000313" key="9">
    <source>
        <dbReference type="Proteomes" id="UP000769157"/>
    </source>
</evidence>
<dbReference type="OrthoDB" id="1917198at2759"/>
<dbReference type="Proteomes" id="UP000769157">
    <property type="component" value="Unassembled WGS sequence"/>
</dbReference>
<evidence type="ECO:0000313" key="8">
    <source>
        <dbReference type="EMBL" id="KAH3663864.1"/>
    </source>
</evidence>
<comment type="similarity">
    <text evidence="2">Belongs to the FIP1 family.</text>
</comment>
<dbReference type="InterPro" id="IPR007854">
    <property type="entry name" value="Fip1_dom"/>
</dbReference>
<dbReference type="Pfam" id="PF05182">
    <property type="entry name" value="Fip1"/>
    <property type="match status" value="1"/>
</dbReference>
<dbReference type="PANTHER" id="PTHR13484">
    <property type="entry name" value="FIP1-LIKE 1 PROTEIN"/>
    <property type="match status" value="1"/>
</dbReference>
<reference evidence="8" key="2">
    <citation type="submission" date="2021-01" db="EMBL/GenBank/DDBJ databases">
        <authorList>
            <person name="Schikora-Tamarit M.A."/>
        </authorList>
    </citation>
    <scope>NUCLEOTIDE SEQUENCE</scope>
    <source>
        <strain evidence="8">CBS6075</strain>
    </source>
</reference>
<organism evidence="8 9">
    <name type="scientific">Ogataea philodendri</name>
    <dbReference type="NCBI Taxonomy" id="1378263"/>
    <lineage>
        <taxon>Eukaryota</taxon>
        <taxon>Fungi</taxon>
        <taxon>Dikarya</taxon>
        <taxon>Ascomycota</taxon>
        <taxon>Saccharomycotina</taxon>
        <taxon>Pichiomycetes</taxon>
        <taxon>Pichiales</taxon>
        <taxon>Pichiaceae</taxon>
        <taxon>Ogataea</taxon>
    </lineage>
</organism>
<evidence type="ECO:0000256" key="1">
    <source>
        <dbReference type="ARBA" id="ARBA00004123"/>
    </source>
</evidence>
<feature type="compositionally biased region" description="Basic and acidic residues" evidence="6">
    <location>
        <begin position="70"/>
        <end position="79"/>
    </location>
</feature>
<dbReference type="AlphaFoldDB" id="A0A9P8P2H4"/>
<feature type="region of interest" description="Disordered" evidence="6">
    <location>
        <begin position="211"/>
        <end position="287"/>
    </location>
</feature>
<keyword evidence="9" id="KW-1185">Reference proteome</keyword>
<dbReference type="InterPro" id="IPR051187">
    <property type="entry name" value="Pre-mRNA_3'-end_processing_reg"/>
</dbReference>
<keyword evidence="4" id="KW-0507">mRNA processing</keyword>
<feature type="compositionally biased region" description="Basic and acidic residues" evidence="6">
    <location>
        <begin position="12"/>
        <end position="35"/>
    </location>
</feature>
<sequence length="287" mass="30933">MDDDEFLYGSAQEKDAQQSETTIEAKDGAQLEAKDAQPAADASGDSSSDEDDSDSDVEFIIGSSESKPVAVEEKPKDEPVAGTQQPSVPIFTQTTGLDVNQVASYNGQPITQLSLDELNEKPWRLPGADISDYFNFGFDELSWLAYCSKQDKLRAEFNPSKLINDLIASGSIPPSLSGLLGAMPGGMPGANGQAGMPPPFMMGMPPFMPMPNMFGKKDGQPVSKLPSRPASNSMTPEPGNKAGRAQTSSHRDQADRDFETGSHQHSYRDRDDRESRGGGGGGRRRRR</sequence>
<evidence type="ECO:0000256" key="5">
    <source>
        <dbReference type="ARBA" id="ARBA00023242"/>
    </source>
</evidence>
<dbReference type="RefSeq" id="XP_046060200.1">
    <property type="nucleotide sequence ID" value="XM_046206433.1"/>
</dbReference>
<gene>
    <name evidence="8" type="ORF">OGAPHI_005267</name>
</gene>
<feature type="compositionally biased region" description="Basic and acidic residues" evidence="6">
    <location>
        <begin position="249"/>
        <end position="276"/>
    </location>
</feature>
<dbReference type="GeneID" id="70237231"/>
<feature type="compositionally biased region" description="Low complexity" evidence="6">
    <location>
        <begin position="36"/>
        <end position="46"/>
    </location>
</feature>
<evidence type="ECO:0000256" key="2">
    <source>
        <dbReference type="ARBA" id="ARBA00007459"/>
    </source>
</evidence>
<name>A0A9P8P2H4_9ASCO</name>
<evidence type="ECO:0000256" key="6">
    <source>
        <dbReference type="SAM" id="MobiDB-lite"/>
    </source>
</evidence>
<comment type="subcellular location">
    <subcellularLocation>
        <location evidence="1">Nucleus</location>
    </subcellularLocation>
</comment>
<dbReference type="EMBL" id="JAEUBE010000366">
    <property type="protein sequence ID" value="KAH3663864.1"/>
    <property type="molecule type" value="Genomic_DNA"/>
</dbReference>
<feature type="region of interest" description="Disordered" evidence="6">
    <location>
        <begin position="1"/>
        <end position="89"/>
    </location>
</feature>
<protein>
    <recommendedName>
        <fullName evidence="3">Pre-mRNA polyadenylation factor FIP1</fullName>
    </recommendedName>
</protein>
<evidence type="ECO:0000259" key="7">
    <source>
        <dbReference type="Pfam" id="PF05182"/>
    </source>
</evidence>
<feature type="compositionally biased region" description="Acidic residues" evidence="6">
    <location>
        <begin position="47"/>
        <end position="57"/>
    </location>
</feature>
<accession>A0A9P8P2H4</accession>
<evidence type="ECO:0000256" key="4">
    <source>
        <dbReference type="ARBA" id="ARBA00022664"/>
    </source>
</evidence>